<evidence type="ECO:0000256" key="1">
    <source>
        <dbReference type="SAM" id="SignalP"/>
    </source>
</evidence>
<dbReference type="InterPro" id="IPR012854">
    <property type="entry name" value="Cu_amine_oxidase-like_N"/>
</dbReference>
<feature type="chain" id="PRO_5046980997" evidence="1">
    <location>
        <begin position="27"/>
        <end position="468"/>
    </location>
</feature>
<dbReference type="Pfam" id="PF07833">
    <property type="entry name" value="Cu_amine_oxidN1"/>
    <property type="match status" value="1"/>
</dbReference>
<dbReference type="Proteomes" id="UP001161691">
    <property type="component" value="Unassembled WGS sequence"/>
</dbReference>
<evidence type="ECO:0000259" key="2">
    <source>
        <dbReference type="PROSITE" id="PS51662"/>
    </source>
</evidence>
<dbReference type="Gene3D" id="2.120.10.30">
    <property type="entry name" value="TolB, C-terminal domain"/>
    <property type="match status" value="1"/>
</dbReference>
<dbReference type="Pfam" id="PF02333">
    <property type="entry name" value="Phytase"/>
    <property type="match status" value="1"/>
</dbReference>
<feature type="signal peptide" evidence="1">
    <location>
        <begin position="1"/>
        <end position="26"/>
    </location>
</feature>
<keyword evidence="4" id="KW-1185">Reference proteome</keyword>
<dbReference type="EMBL" id="JAGRPV010000001">
    <property type="protein sequence ID" value="MDI4644619.1"/>
    <property type="molecule type" value="Genomic_DNA"/>
</dbReference>
<gene>
    <name evidence="3" type="ORF">KB449_06570</name>
</gene>
<dbReference type="InterPro" id="IPR003431">
    <property type="entry name" value="B-propeller_Phytase"/>
</dbReference>
<proteinExistence type="predicted"/>
<name>A0ABT6TF82_9BACL</name>
<dbReference type="SUPFAM" id="SSF50956">
    <property type="entry name" value="Thermostable phytase (3-phytase)"/>
    <property type="match status" value="1"/>
</dbReference>
<accession>A0ABT6TF82</accession>
<evidence type="ECO:0000313" key="3">
    <source>
        <dbReference type="EMBL" id="MDI4644619.1"/>
    </source>
</evidence>
<keyword evidence="1" id="KW-0732">Signal</keyword>
<dbReference type="RefSeq" id="WP_282907610.1">
    <property type="nucleotide sequence ID" value="NZ_JAGRPV010000001.1"/>
</dbReference>
<dbReference type="Gene3D" id="3.30.457.10">
    <property type="entry name" value="Copper amine oxidase-like, N-terminal domain"/>
    <property type="match status" value="1"/>
</dbReference>
<dbReference type="PROSITE" id="PS51662">
    <property type="entry name" value="BP_PHYTASE"/>
    <property type="match status" value="1"/>
</dbReference>
<organism evidence="3 4">
    <name type="scientific">Cohnella hashimotonis</name>
    <dbReference type="NCBI Taxonomy" id="2826895"/>
    <lineage>
        <taxon>Bacteria</taxon>
        <taxon>Bacillati</taxon>
        <taxon>Bacillota</taxon>
        <taxon>Bacilli</taxon>
        <taxon>Bacillales</taxon>
        <taxon>Paenibacillaceae</taxon>
        <taxon>Cohnella</taxon>
    </lineage>
</organism>
<dbReference type="InterPro" id="IPR036582">
    <property type="entry name" value="Mao_N_sf"/>
</dbReference>
<reference evidence="3" key="1">
    <citation type="submission" date="2023-04" db="EMBL/GenBank/DDBJ databases">
        <title>Comparative genomic analysis of Cohnella hashimotonis sp. nov., isolated from the International Space Station.</title>
        <authorList>
            <person name="Venkateswaran K."/>
            <person name="Simpson A."/>
        </authorList>
    </citation>
    <scope>NUCLEOTIDE SEQUENCE</scope>
    <source>
        <strain evidence="3">F6_2S_P_1</strain>
    </source>
</reference>
<sequence length="468" mass="50590">MQTWKTTLAALLVAGAILPAASSARAATVSTVQGYEPLRNQMDQIGATITWDSDDKSALVKLKNGLAGTFTSGEKAYRLAGKAGETTDEVKIVGGKMYIPSKLLQAILDENAKYADPADIIVPYSVTAKAETAAVEDGEDAADDPAIWLDPNDPAQSKIIATNKGGGVLVYDLNGKELQNYKVGKMNNIDVRYGFRLGGNKVDIVGATNRSTNTVDIFKIDGATGELTDIVAEPIKAKMEEVYGFSLYHSLRTDKFYALVLGKEGEFEQYELKDDGKGKLAGKLVREFKLATQSEGLVADDEYGMMYIAEEDYAVYKYDAEPDGGADPLSTVDEADGRRLQDDIEGLTIYYGADGRGYLIASSQGSDSYAVYDREGDNAYIDSFKIADGPSTDGTSVTDGIDVLGFGLGEQYPYGVFIAQDDTNIDGGKKLNQNFKMVAWEQIARGAKTPLLLDNQVDPRMLQNRSAK</sequence>
<feature type="domain" description="BPP" evidence="2">
    <location>
        <begin position="116"/>
        <end position="447"/>
    </location>
</feature>
<protein>
    <submittedName>
        <fullName evidence="3">Phytase</fullName>
    </submittedName>
</protein>
<dbReference type="SUPFAM" id="SSF55383">
    <property type="entry name" value="Copper amine oxidase, domain N"/>
    <property type="match status" value="1"/>
</dbReference>
<evidence type="ECO:0000313" key="4">
    <source>
        <dbReference type="Proteomes" id="UP001161691"/>
    </source>
</evidence>
<dbReference type="InterPro" id="IPR011042">
    <property type="entry name" value="6-blade_b-propeller_TolB-like"/>
</dbReference>
<comment type="caution">
    <text evidence="3">The sequence shown here is derived from an EMBL/GenBank/DDBJ whole genome shotgun (WGS) entry which is preliminary data.</text>
</comment>